<gene>
    <name evidence="1" type="ORF">L0661_10690</name>
</gene>
<proteinExistence type="predicted"/>
<name>A0A9X1QD25_9BACT</name>
<accession>A0A9X1QD25</accession>
<dbReference type="Proteomes" id="UP001139411">
    <property type="component" value="Unassembled WGS sequence"/>
</dbReference>
<sequence length="71" mass="8125">MVSINISVDQLIEVIHGMDEVEKIRIKSALEDDFVISDEAKAEFLNRKKEFLAGNISSKPWSEIQARYESI</sequence>
<evidence type="ECO:0000313" key="2">
    <source>
        <dbReference type="Proteomes" id="UP001139411"/>
    </source>
</evidence>
<dbReference type="RefSeq" id="WP_233795398.1">
    <property type="nucleotide sequence ID" value="NZ_JAKFFV010000005.1"/>
</dbReference>
<evidence type="ECO:0000313" key="1">
    <source>
        <dbReference type="EMBL" id="MCF2498779.1"/>
    </source>
</evidence>
<comment type="caution">
    <text evidence="1">The sequence shown here is derived from an EMBL/GenBank/DDBJ whole genome shotgun (WGS) entry which is preliminary data.</text>
</comment>
<dbReference type="AlphaFoldDB" id="A0A9X1QD25"/>
<reference evidence="1" key="1">
    <citation type="submission" date="2022-01" db="EMBL/GenBank/DDBJ databases">
        <title>Novel species in genus Dyadobacter.</title>
        <authorList>
            <person name="Ma C."/>
        </authorList>
    </citation>
    <scope>NUCLEOTIDE SEQUENCE</scope>
    <source>
        <strain evidence="1">CY357</strain>
    </source>
</reference>
<dbReference type="EMBL" id="JAKFFV010000005">
    <property type="protein sequence ID" value="MCF2498779.1"/>
    <property type="molecule type" value="Genomic_DNA"/>
</dbReference>
<organism evidence="1 2">
    <name type="scientific">Dyadobacter chenhuakuii</name>
    <dbReference type="NCBI Taxonomy" id="2909339"/>
    <lineage>
        <taxon>Bacteria</taxon>
        <taxon>Pseudomonadati</taxon>
        <taxon>Bacteroidota</taxon>
        <taxon>Cytophagia</taxon>
        <taxon>Cytophagales</taxon>
        <taxon>Spirosomataceae</taxon>
        <taxon>Dyadobacter</taxon>
    </lineage>
</organism>
<evidence type="ECO:0008006" key="3">
    <source>
        <dbReference type="Google" id="ProtNLM"/>
    </source>
</evidence>
<protein>
    <recommendedName>
        <fullName evidence="3">Addiction module component</fullName>
    </recommendedName>
</protein>